<evidence type="ECO:0000313" key="3">
    <source>
        <dbReference type="Proteomes" id="UP000781710"/>
    </source>
</evidence>
<organism evidence="2 3">
    <name type="scientific">Pseudoxanthomonas japonensis</name>
    <dbReference type="NCBI Taxonomy" id="69284"/>
    <lineage>
        <taxon>Bacteria</taxon>
        <taxon>Pseudomonadati</taxon>
        <taxon>Pseudomonadota</taxon>
        <taxon>Gammaproteobacteria</taxon>
        <taxon>Lysobacterales</taxon>
        <taxon>Lysobacteraceae</taxon>
        <taxon>Pseudoxanthomonas</taxon>
    </lineage>
</organism>
<comment type="caution">
    <text evidence="2">The sequence shown here is derived from an EMBL/GenBank/DDBJ whole genome shotgun (WGS) entry which is preliminary data.</text>
</comment>
<dbReference type="PANTHER" id="PTHR41775">
    <property type="entry name" value="SECRETED PROTEIN-RELATED"/>
    <property type="match status" value="1"/>
</dbReference>
<evidence type="ECO:0000256" key="1">
    <source>
        <dbReference type="SAM" id="MobiDB-lite"/>
    </source>
</evidence>
<feature type="region of interest" description="Disordered" evidence="1">
    <location>
        <begin position="491"/>
        <end position="513"/>
    </location>
</feature>
<evidence type="ECO:0000313" key="2">
    <source>
        <dbReference type="EMBL" id="KAF1724004.1"/>
    </source>
</evidence>
<feature type="compositionally biased region" description="Basic residues" evidence="1">
    <location>
        <begin position="503"/>
        <end position="513"/>
    </location>
</feature>
<evidence type="ECO:0008006" key="4">
    <source>
        <dbReference type="Google" id="ProtNLM"/>
    </source>
</evidence>
<accession>A0ABQ6ZEU7</accession>
<proteinExistence type="predicted"/>
<sequence>MYGNANVRRGGPLRRHVVWLAWACAAALPTAWAGEIEQGVLLLRWGDARPAAPGQAGHPPRFTAWLDAGPGAHRRLDVAQATRAAGDLYALANRRVAVSHAAAGKRGSRPVIDAIVPVDHEAQRAQVEGDDGRPRLAAPVHGSTRWITLMCRFADMPAEPKSRDFFQSQYGDAPGQLGHYWSQVSQGAIDLAGSQAYGWYALPRQRSTYTGAQADLSLLFADCVAAADGEVDFTGAMGVNLMFNEELDGYAWGGGACASFDGAYGCLRATWNPPWAFLNLAALAHEMGHGYGLPHSDNSDGDADTYDNPWDLMSDAWRHAGSDPVYGLLPKYINAYQRERLGWVAQAGRLTVQAEDIGTHDVMLDVVDAPVGSGVQLLVLALPTQPDPFATVVYIVEARRRTTPYESNLAGDAVIIHALRAYGTTQSLDSDVPPATYSANEGSMLRPGERFRLPQGQHQVDVIAATATGFLVRVGPVARVMSSPLPALVRAESGAAVPSPSRPLRHPHVNRHR</sequence>
<gene>
    <name evidence="2" type="ORF">CSC78_13720</name>
</gene>
<dbReference type="RefSeq" id="WP_162338433.1">
    <property type="nucleotide sequence ID" value="NZ_JBHSRQ010000011.1"/>
</dbReference>
<dbReference type="EMBL" id="PDWW01000021">
    <property type="protein sequence ID" value="KAF1724004.1"/>
    <property type="molecule type" value="Genomic_DNA"/>
</dbReference>
<reference evidence="2 3" key="1">
    <citation type="submission" date="2017-10" db="EMBL/GenBank/DDBJ databases">
        <title>Whole genome sequencing of members of genus Pseudoxanthomonas.</title>
        <authorList>
            <person name="Kumar S."/>
            <person name="Bansal K."/>
            <person name="Kaur A."/>
            <person name="Patil P."/>
            <person name="Sharma S."/>
            <person name="Patil P.B."/>
        </authorList>
    </citation>
    <scope>NUCLEOTIDE SEQUENCE [LARGE SCALE GENOMIC DNA]</scope>
    <source>
        <strain evidence="2 3">DSM 17109</strain>
    </source>
</reference>
<dbReference type="PANTHER" id="PTHR41775:SF1">
    <property type="entry name" value="PEPTIDASE M6-LIKE DOMAIN-CONTAINING PROTEIN"/>
    <property type="match status" value="1"/>
</dbReference>
<dbReference type="SUPFAM" id="SSF55486">
    <property type="entry name" value="Metalloproteases ('zincins'), catalytic domain"/>
    <property type="match status" value="1"/>
</dbReference>
<name>A0ABQ6ZEU7_9GAMM</name>
<dbReference type="Proteomes" id="UP000781710">
    <property type="component" value="Unassembled WGS sequence"/>
</dbReference>
<keyword evidence="3" id="KW-1185">Reference proteome</keyword>
<protein>
    <recommendedName>
        <fullName evidence="4">M6 family metalloprotease domain-containing protein</fullName>
    </recommendedName>
</protein>
<dbReference type="InterPro" id="IPR024079">
    <property type="entry name" value="MetalloPept_cat_dom_sf"/>
</dbReference>
<dbReference type="Gene3D" id="3.40.390.10">
    <property type="entry name" value="Collagenase (Catalytic Domain)"/>
    <property type="match status" value="1"/>
</dbReference>